<keyword evidence="2" id="KW-0489">Methyltransferase</keyword>
<comment type="caution">
    <text evidence="2">The sequence shown here is derived from an EMBL/GenBank/DDBJ whole genome shotgun (WGS) entry which is preliminary data.</text>
</comment>
<evidence type="ECO:0000313" key="2">
    <source>
        <dbReference type="EMBL" id="GAK75828.1"/>
    </source>
</evidence>
<sequence length="289" mass="32613">MIDLTGGFGIDTSAFAKAYTNTTHIELNKDLQRLAKQLFTAQELTTKSYAGDGLQYLIESTSIYDLIYIDPSRKTDTKSKAIQLEDYEPNVIKNLDLLLSKGKKVMIKTSPMLDITAGLRQLKNVCAIHIVAVKNDVKELLWILEKDVNEVIIHCVNLENQQPDLVLNHGDTASIELSEPLDYLYEPNAAIMKSQAFGHLCEKYGVSKIDQDAHLFTGKKSTDFPGRTFIIEEVKAYKPKDIKRTYAKSHRAVVTRNFAKACTNYAQNINSKNTRPIIFSLPVLWENLL</sequence>
<dbReference type="Proteomes" id="UP000028980">
    <property type="component" value="Unassembled WGS sequence"/>
</dbReference>
<dbReference type="InterPro" id="IPR054168">
    <property type="entry name" value="PG_1098_Fer"/>
</dbReference>
<dbReference type="Pfam" id="PF22013">
    <property type="entry name" value="PG_1098_Fer"/>
    <property type="match status" value="1"/>
</dbReference>
<dbReference type="GO" id="GO:0032259">
    <property type="term" value="P:methylation"/>
    <property type="evidence" value="ECO:0007669"/>
    <property type="project" value="UniProtKB-KW"/>
</dbReference>
<evidence type="ECO:0000313" key="3">
    <source>
        <dbReference type="Proteomes" id="UP000028980"/>
    </source>
</evidence>
<reference evidence="2 3" key="1">
    <citation type="journal article" date="2014" name="Genome Announc.">
        <title>Draft Genome Sequences of Marine Flavobacterium Nonlabens Strains NR17, NR24, NR27, NR32, NR33, and Ara13.</title>
        <authorList>
            <person name="Nakanishi M."/>
            <person name="Meirelles P."/>
            <person name="Suzuki R."/>
            <person name="Takatani N."/>
            <person name="Mino S."/>
            <person name="Suda W."/>
            <person name="Oshima K."/>
            <person name="Hattori M."/>
            <person name="Ohkuma M."/>
            <person name="Hosokawa M."/>
            <person name="Miyashita K."/>
            <person name="Thompson F.L."/>
            <person name="Niwa A."/>
            <person name="Sawabe T."/>
            <person name="Sawabe T."/>
        </authorList>
    </citation>
    <scope>NUCLEOTIDE SEQUENCE [LARGE SCALE GENOMIC DNA]</scope>
    <source>
        <strain evidence="3">JCM19296</strain>
    </source>
</reference>
<keyword evidence="2" id="KW-0808">Transferase</keyword>
<dbReference type="GO" id="GO:0008168">
    <property type="term" value="F:methyltransferase activity"/>
    <property type="evidence" value="ECO:0007669"/>
    <property type="project" value="UniProtKB-KW"/>
</dbReference>
<gene>
    <name evidence="2" type="ORF">JCM19296_1420</name>
</gene>
<accession>A0A081DA82</accession>
<dbReference type="Gene3D" id="3.40.50.150">
    <property type="entry name" value="Vaccinia Virus protein VP39"/>
    <property type="match status" value="1"/>
</dbReference>
<dbReference type="EMBL" id="BBLG01000002">
    <property type="protein sequence ID" value="GAK75828.1"/>
    <property type="molecule type" value="Genomic_DNA"/>
</dbReference>
<protein>
    <submittedName>
        <fullName evidence="2">SAM-dependent methyltransferases</fullName>
    </submittedName>
</protein>
<dbReference type="SUPFAM" id="SSF53335">
    <property type="entry name" value="S-adenosyl-L-methionine-dependent methyltransferases"/>
    <property type="match status" value="1"/>
</dbReference>
<organism evidence="2 3">
    <name type="scientific">Nonlabens ulvanivorans</name>
    <name type="common">Persicivirga ulvanivorans</name>
    <dbReference type="NCBI Taxonomy" id="906888"/>
    <lineage>
        <taxon>Bacteria</taxon>
        <taxon>Pseudomonadati</taxon>
        <taxon>Bacteroidota</taxon>
        <taxon>Flavobacteriia</taxon>
        <taxon>Flavobacteriales</taxon>
        <taxon>Flavobacteriaceae</taxon>
        <taxon>Nonlabens</taxon>
    </lineage>
</organism>
<proteinExistence type="predicted"/>
<feature type="domain" description="PG-1098 ferredoxin-like" evidence="1">
    <location>
        <begin position="183"/>
        <end position="225"/>
    </location>
</feature>
<dbReference type="InterPro" id="IPR029063">
    <property type="entry name" value="SAM-dependent_MTases_sf"/>
</dbReference>
<dbReference type="AlphaFoldDB" id="A0A081DA82"/>
<name>A0A081DA82_NONUL</name>
<evidence type="ECO:0000259" key="1">
    <source>
        <dbReference type="Pfam" id="PF22013"/>
    </source>
</evidence>